<reference evidence="2 3" key="1">
    <citation type="submission" date="2020-08" db="EMBL/GenBank/DDBJ databases">
        <title>Sequencing the genomes of 1000 actinobacteria strains.</title>
        <authorList>
            <person name="Klenk H.-P."/>
        </authorList>
    </citation>
    <scope>NUCLEOTIDE SEQUENCE [LARGE SCALE GENOMIC DNA]</scope>
    <source>
        <strain evidence="2 3">DSM 45823</strain>
    </source>
</reference>
<dbReference type="EMBL" id="JACJII010000001">
    <property type="protein sequence ID" value="MBA9002848.1"/>
    <property type="molecule type" value="Genomic_DNA"/>
</dbReference>
<accession>A0A7W3R734</accession>
<dbReference type="RefSeq" id="WP_182704773.1">
    <property type="nucleotide sequence ID" value="NZ_JACJII010000001.1"/>
</dbReference>
<evidence type="ECO:0000313" key="2">
    <source>
        <dbReference type="EMBL" id="MBA9002848.1"/>
    </source>
</evidence>
<dbReference type="AlphaFoldDB" id="A0A7W3R734"/>
<dbReference type="SMART" id="SM00530">
    <property type="entry name" value="HTH_XRE"/>
    <property type="match status" value="1"/>
</dbReference>
<evidence type="ECO:0000313" key="3">
    <source>
        <dbReference type="Proteomes" id="UP000539313"/>
    </source>
</evidence>
<dbReference type="Pfam" id="PF13560">
    <property type="entry name" value="HTH_31"/>
    <property type="match status" value="1"/>
</dbReference>
<comment type="caution">
    <text evidence="2">The sequence shown here is derived from an EMBL/GenBank/DDBJ whole genome shotgun (WGS) entry which is preliminary data.</text>
</comment>
<dbReference type="GO" id="GO:0003677">
    <property type="term" value="F:DNA binding"/>
    <property type="evidence" value="ECO:0007669"/>
    <property type="project" value="InterPro"/>
</dbReference>
<proteinExistence type="predicted"/>
<dbReference type="InterPro" id="IPR010982">
    <property type="entry name" value="Lambda_DNA-bd_dom_sf"/>
</dbReference>
<dbReference type="PROSITE" id="PS50943">
    <property type="entry name" value="HTH_CROC1"/>
    <property type="match status" value="1"/>
</dbReference>
<dbReference type="SUPFAM" id="SSF47413">
    <property type="entry name" value="lambda repressor-like DNA-binding domains"/>
    <property type="match status" value="1"/>
</dbReference>
<dbReference type="Proteomes" id="UP000539313">
    <property type="component" value="Unassembled WGS sequence"/>
</dbReference>
<evidence type="ECO:0000259" key="1">
    <source>
        <dbReference type="PROSITE" id="PS50943"/>
    </source>
</evidence>
<protein>
    <submittedName>
        <fullName evidence="2">Transcriptional regulator with XRE-family HTH domain</fullName>
    </submittedName>
</protein>
<dbReference type="InterPro" id="IPR001387">
    <property type="entry name" value="Cro/C1-type_HTH"/>
</dbReference>
<dbReference type="CDD" id="cd00093">
    <property type="entry name" value="HTH_XRE"/>
    <property type="match status" value="1"/>
</dbReference>
<dbReference type="Pfam" id="PF19054">
    <property type="entry name" value="DUF5753"/>
    <property type="match status" value="1"/>
</dbReference>
<keyword evidence="3" id="KW-1185">Reference proteome</keyword>
<sequence length="287" mass="32830">MPVPPHRRSPTIRRRRLSRELRKLREESGLTAEQVWRRLEWSAGKLSRIEHNDWRRPNPRDVKDLLDLYGITDESRREALITLARESRERGWWETEFGDVLGGDYAGFEAEAERIHSYEPLVICGLLQTAAYARAAIRGDMIRDPEEVERRVALRMKRQAILTGPNPPTLWAIMDEAALHRPFGTPEERIEQLERLIATGDSDHITVQVIPFSVGMHPGLACGFALLDYADPDESSIAYVEMGGNALYLERAEDLKSHSLRFQHLQAAALSKDATTAFLKRLRDDLK</sequence>
<feature type="domain" description="HTH cro/C1-type" evidence="1">
    <location>
        <begin position="21"/>
        <end position="75"/>
    </location>
</feature>
<name>A0A7W3R734_9ACTN</name>
<dbReference type="InterPro" id="IPR043917">
    <property type="entry name" value="DUF5753"/>
</dbReference>
<dbReference type="Gene3D" id="1.10.260.40">
    <property type="entry name" value="lambda repressor-like DNA-binding domains"/>
    <property type="match status" value="1"/>
</dbReference>
<organism evidence="2 3">
    <name type="scientific">Thermomonospora cellulosilytica</name>
    <dbReference type="NCBI Taxonomy" id="1411118"/>
    <lineage>
        <taxon>Bacteria</taxon>
        <taxon>Bacillati</taxon>
        <taxon>Actinomycetota</taxon>
        <taxon>Actinomycetes</taxon>
        <taxon>Streptosporangiales</taxon>
        <taxon>Thermomonosporaceae</taxon>
        <taxon>Thermomonospora</taxon>
    </lineage>
</organism>
<gene>
    <name evidence="2" type="ORF">HNR21_001730</name>
</gene>